<organism evidence="1 2">
    <name type="scientific">Nephila pilipes</name>
    <name type="common">Giant wood spider</name>
    <name type="synonym">Nephila maculata</name>
    <dbReference type="NCBI Taxonomy" id="299642"/>
    <lineage>
        <taxon>Eukaryota</taxon>
        <taxon>Metazoa</taxon>
        <taxon>Ecdysozoa</taxon>
        <taxon>Arthropoda</taxon>
        <taxon>Chelicerata</taxon>
        <taxon>Arachnida</taxon>
        <taxon>Araneae</taxon>
        <taxon>Araneomorphae</taxon>
        <taxon>Entelegynae</taxon>
        <taxon>Araneoidea</taxon>
        <taxon>Nephilidae</taxon>
        <taxon>Nephila</taxon>
    </lineage>
</organism>
<keyword evidence="2" id="KW-1185">Reference proteome</keyword>
<comment type="caution">
    <text evidence="1">The sequence shown here is derived from an EMBL/GenBank/DDBJ whole genome shotgun (WGS) entry which is preliminary data.</text>
</comment>
<dbReference type="EMBL" id="BMAW01006242">
    <property type="protein sequence ID" value="GFS97978.1"/>
    <property type="molecule type" value="Genomic_DNA"/>
</dbReference>
<gene>
    <name evidence="1" type="ORF">NPIL_585371</name>
</gene>
<evidence type="ECO:0000313" key="1">
    <source>
        <dbReference type="EMBL" id="GFS97978.1"/>
    </source>
</evidence>
<reference evidence="1" key="1">
    <citation type="submission" date="2020-08" db="EMBL/GenBank/DDBJ databases">
        <title>Multicomponent nature underlies the extraordinary mechanical properties of spider dragline silk.</title>
        <authorList>
            <person name="Kono N."/>
            <person name="Nakamura H."/>
            <person name="Mori M."/>
            <person name="Yoshida Y."/>
            <person name="Ohtoshi R."/>
            <person name="Malay A.D."/>
            <person name="Moran D.A.P."/>
            <person name="Tomita M."/>
            <person name="Numata K."/>
            <person name="Arakawa K."/>
        </authorList>
    </citation>
    <scope>NUCLEOTIDE SEQUENCE</scope>
</reference>
<feature type="non-terminal residue" evidence="1">
    <location>
        <position position="43"/>
    </location>
</feature>
<dbReference type="Proteomes" id="UP000887013">
    <property type="component" value="Unassembled WGS sequence"/>
</dbReference>
<evidence type="ECO:0000313" key="2">
    <source>
        <dbReference type="Proteomes" id="UP000887013"/>
    </source>
</evidence>
<name>A0A8X6N7K9_NEPPI</name>
<dbReference type="AlphaFoldDB" id="A0A8X6N7K9"/>
<protein>
    <submittedName>
        <fullName evidence="1">Uncharacterized protein</fullName>
    </submittedName>
</protein>
<accession>A0A8X6N7K9</accession>
<proteinExistence type="predicted"/>
<sequence>MSGPLQIPLYCSVTASIDLSSLGWEVNEQSSPPVPWVVHFWGE</sequence>